<name>A0ABX4YFH4_9LEPT</name>
<keyword evidence="1" id="KW-0812">Transmembrane</keyword>
<accession>A0ABX4YFH4</accession>
<keyword evidence="1" id="KW-1133">Transmembrane helix</keyword>
<dbReference type="EMBL" id="MCRM02000019">
    <property type="protein sequence ID" value="PNV73998.1"/>
    <property type="molecule type" value="Genomic_DNA"/>
</dbReference>
<organism evidence="2 3">
    <name type="scientific">Leptospira inadai serovar Lyme</name>
    <dbReference type="NCBI Taxonomy" id="293084"/>
    <lineage>
        <taxon>Bacteria</taxon>
        <taxon>Pseudomonadati</taxon>
        <taxon>Spirochaetota</taxon>
        <taxon>Spirochaetia</taxon>
        <taxon>Leptospirales</taxon>
        <taxon>Leptospiraceae</taxon>
        <taxon>Leptospira</taxon>
    </lineage>
</organism>
<keyword evidence="2" id="KW-0449">Lipoprotein</keyword>
<evidence type="ECO:0000256" key="1">
    <source>
        <dbReference type="SAM" id="Phobius"/>
    </source>
</evidence>
<sequence>MYSKLIYYFFIFPSFSVFLNCSSLFGIYFSATSTIRSTPVDGKSLVAGERILVLRFVSKSANQPSVSSSLFSDNLTLFLEMEGFQTIQSEEGFSSKSTASAVSSLPNSSSLSSLADKETKLTISDSNQRPFRFNPLLSSEEAREFCSSKQADYVLGGFLYESQAGDVLNPVFSSGIIATIYNRNGVLVNRFQVADDRKMEIFSINSETARLLAKKIGKILK</sequence>
<proteinExistence type="predicted"/>
<dbReference type="NCBIfam" id="NF033169">
    <property type="entry name" value="lipo_LIC10494"/>
    <property type="match status" value="1"/>
</dbReference>
<protein>
    <submittedName>
        <fullName evidence="2">Lipoprotein</fullName>
    </submittedName>
</protein>
<feature type="transmembrane region" description="Helical" evidence="1">
    <location>
        <begin position="6"/>
        <end position="29"/>
    </location>
</feature>
<comment type="caution">
    <text evidence="2">The sequence shown here is derived from an EMBL/GenBank/DDBJ whole genome shotgun (WGS) entry which is preliminary data.</text>
</comment>
<reference evidence="2" key="1">
    <citation type="submission" date="2018-01" db="EMBL/GenBank/DDBJ databases">
        <title>Genomic characterization of Leptospira inadai serogroup Lyme isolated from captured rat in Brazil and comparative analysis with human reference strain.</title>
        <authorList>
            <person name="Moreno L.Z."/>
            <person name="Loureiro A.P."/>
            <person name="Miraglia F."/>
            <person name="Kremer F.S."/>
            <person name="Eslabao M.R."/>
            <person name="Dellagostin O.A."/>
            <person name="Lilenbaum W."/>
            <person name="Moreno A.M."/>
        </authorList>
    </citation>
    <scope>NUCLEOTIDE SEQUENCE [LARGE SCALE GENOMIC DNA]</scope>
    <source>
        <strain evidence="2">M34/99</strain>
    </source>
</reference>
<evidence type="ECO:0000313" key="2">
    <source>
        <dbReference type="EMBL" id="PNV73998.1"/>
    </source>
</evidence>
<gene>
    <name evidence="2" type="ORF">BES34_015685</name>
</gene>
<evidence type="ECO:0000313" key="3">
    <source>
        <dbReference type="Proteomes" id="UP000094669"/>
    </source>
</evidence>
<dbReference type="Proteomes" id="UP000094669">
    <property type="component" value="Unassembled WGS sequence"/>
</dbReference>
<keyword evidence="3" id="KW-1185">Reference proteome</keyword>
<dbReference type="RefSeq" id="WP_010413804.1">
    <property type="nucleotide sequence ID" value="NZ_MCRM02000019.1"/>
</dbReference>
<keyword evidence="1" id="KW-0472">Membrane</keyword>